<reference evidence="1 2" key="1">
    <citation type="submission" date="2014-07" db="EMBL/GenBank/DDBJ databases">
        <title>Methanogenic archaea and the global carbon cycle.</title>
        <authorList>
            <person name="Henriksen J.R."/>
            <person name="Luke J."/>
            <person name="Reinhart S."/>
            <person name="Benedict M.N."/>
            <person name="Youngblut N.D."/>
            <person name="Metcalf M.E."/>
            <person name="Whitaker R.J."/>
            <person name="Metcalf W.W."/>
        </authorList>
    </citation>
    <scope>NUCLEOTIDE SEQUENCE [LARGE SCALE GENOMIC DNA]</scope>
    <source>
        <strain evidence="1 2">HI350</strain>
    </source>
</reference>
<dbReference type="HOGENOM" id="CLU_2766148_0_0_2"/>
<dbReference type="EMBL" id="CP009507">
    <property type="protein sequence ID" value="AKB33421.1"/>
    <property type="molecule type" value="Genomic_DNA"/>
</dbReference>
<organism evidence="1 2">
    <name type="scientific">Methanosarcina siciliae HI350</name>
    <dbReference type="NCBI Taxonomy" id="1434119"/>
    <lineage>
        <taxon>Archaea</taxon>
        <taxon>Methanobacteriati</taxon>
        <taxon>Methanobacteriota</taxon>
        <taxon>Stenosarchaea group</taxon>
        <taxon>Methanomicrobia</taxon>
        <taxon>Methanosarcinales</taxon>
        <taxon>Methanosarcinaceae</taxon>
        <taxon>Methanosarcina</taxon>
    </lineage>
</organism>
<name>A0A0E3LBA3_9EURY</name>
<dbReference type="Proteomes" id="UP000033092">
    <property type="component" value="Chromosome"/>
</dbReference>
<evidence type="ECO:0000313" key="2">
    <source>
        <dbReference type="Proteomes" id="UP000033092"/>
    </source>
</evidence>
<evidence type="ECO:0000313" key="1">
    <source>
        <dbReference type="EMBL" id="AKB33421.1"/>
    </source>
</evidence>
<accession>A0A0E3LBA3</accession>
<dbReference type="AlphaFoldDB" id="A0A0E3LBA3"/>
<dbReference type="KEGG" id="msz:MSSIH_2731"/>
<gene>
    <name evidence="1" type="ORF">MSSIH_2731</name>
</gene>
<dbReference type="PATRIC" id="fig|1434119.4.peg.3581"/>
<protein>
    <submittedName>
        <fullName evidence="1">Uncharacterized protein</fullName>
    </submittedName>
</protein>
<sequence>MTIFLISNSIVPFKTRFKEVVFEFWDQLRNNKLNKCPLVQGNTSRNPENRLSIREKIKERRYWNLAVRK</sequence>
<proteinExistence type="predicted"/>